<keyword evidence="1" id="KW-1133">Transmembrane helix</keyword>
<dbReference type="Proteomes" id="UP000186953">
    <property type="component" value="Unassembled WGS sequence"/>
</dbReference>
<evidence type="ECO:0000256" key="1">
    <source>
        <dbReference type="SAM" id="Phobius"/>
    </source>
</evidence>
<accession>A0A1N6S214</accession>
<dbReference type="STRING" id="228959.SAMN05421797_1011485"/>
<keyword evidence="1" id="KW-0812">Transmembrane</keyword>
<protein>
    <submittedName>
        <fullName evidence="2">Uncharacterized protein</fullName>
    </submittedName>
</protein>
<proteinExistence type="predicted"/>
<reference evidence="3" key="1">
    <citation type="submission" date="2017-01" db="EMBL/GenBank/DDBJ databases">
        <authorList>
            <person name="Varghese N."/>
            <person name="Submissions S."/>
        </authorList>
    </citation>
    <scope>NUCLEOTIDE SEQUENCE [LARGE SCALE GENOMIC DNA]</scope>
    <source>
        <strain evidence="3">DSM 15366</strain>
    </source>
</reference>
<gene>
    <name evidence="2" type="ORF">SAMN05421797_1011485</name>
</gene>
<name>A0A1N6S214_9FLAO</name>
<keyword evidence="3" id="KW-1185">Reference proteome</keyword>
<dbReference type="AlphaFoldDB" id="A0A1N6S214"/>
<evidence type="ECO:0000313" key="2">
    <source>
        <dbReference type="EMBL" id="SIQ35095.1"/>
    </source>
</evidence>
<dbReference type="EMBL" id="FTMA01000001">
    <property type="protein sequence ID" value="SIQ35095.1"/>
    <property type="molecule type" value="Genomic_DNA"/>
</dbReference>
<keyword evidence="1" id="KW-0472">Membrane</keyword>
<evidence type="ECO:0000313" key="3">
    <source>
        <dbReference type="Proteomes" id="UP000186953"/>
    </source>
</evidence>
<sequence>MIKYNSINTIYLFISTGPYYIKLSAFIEVTLGYFITSGNRM</sequence>
<organism evidence="2 3">
    <name type="scientific">Maribacter ulvicola</name>
    <dbReference type="NCBI Taxonomy" id="228959"/>
    <lineage>
        <taxon>Bacteria</taxon>
        <taxon>Pseudomonadati</taxon>
        <taxon>Bacteroidota</taxon>
        <taxon>Flavobacteriia</taxon>
        <taxon>Flavobacteriales</taxon>
        <taxon>Flavobacteriaceae</taxon>
        <taxon>Maribacter</taxon>
    </lineage>
</organism>
<feature type="transmembrane region" description="Helical" evidence="1">
    <location>
        <begin position="19"/>
        <end position="36"/>
    </location>
</feature>